<dbReference type="AlphaFoldDB" id="A0A212ELI1"/>
<organism evidence="1 2">
    <name type="scientific">Danaus plexippus plexippus</name>
    <dbReference type="NCBI Taxonomy" id="278856"/>
    <lineage>
        <taxon>Eukaryota</taxon>
        <taxon>Metazoa</taxon>
        <taxon>Ecdysozoa</taxon>
        <taxon>Arthropoda</taxon>
        <taxon>Hexapoda</taxon>
        <taxon>Insecta</taxon>
        <taxon>Pterygota</taxon>
        <taxon>Neoptera</taxon>
        <taxon>Endopterygota</taxon>
        <taxon>Lepidoptera</taxon>
        <taxon>Glossata</taxon>
        <taxon>Ditrysia</taxon>
        <taxon>Papilionoidea</taxon>
        <taxon>Nymphalidae</taxon>
        <taxon>Danainae</taxon>
        <taxon>Danaini</taxon>
        <taxon>Danaina</taxon>
        <taxon>Danaus</taxon>
        <taxon>Danaus</taxon>
    </lineage>
</organism>
<dbReference type="KEGG" id="dpl:KGM_201040"/>
<dbReference type="InParanoid" id="A0A212ELI1"/>
<evidence type="ECO:0000313" key="1">
    <source>
        <dbReference type="EMBL" id="OWR42321.1"/>
    </source>
</evidence>
<keyword evidence="2" id="KW-1185">Reference proteome</keyword>
<dbReference type="Proteomes" id="UP000007151">
    <property type="component" value="Unassembled WGS sequence"/>
</dbReference>
<protein>
    <submittedName>
        <fullName evidence="1">Uncharacterized protein</fullName>
    </submittedName>
</protein>
<dbReference type="EMBL" id="AGBW02014068">
    <property type="protein sequence ID" value="OWR42321.1"/>
    <property type="molecule type" value="Genomic_DNA"/>
</dbReference>
<evidence type="ECO:0000313" key="2">
    <source>
        <dbReference type="Proteomes" id="UP000007151"/>
    </source>
</evidence>
<name>A0A212ELI1_DANPL</name>
<comment type="caution">
    <text evidence="1">The sequence shown here is derived from an EMBL/GenBank/DDBJ whole genome shotgun (WGS) entry which is preliminary data.</text>
</comment>
<accession>A0A212ELI1</accession>
<gene>
    <name evidence="1" type="ORF">KGM_201040</name>
</gene>
<sequence>MPNTVSNMLEDLKGNF</sequence>
<proteinExistence type="predicted"/>
<reference evidence="1 2" key="1">
    <citation type="journal article" date="2011" name="Cell">
        <title>The monarch butterfly genome yields insights into long-distance migration.</title>
        <authorList>
            <person name="Zhan S."/>
            <person name="Merlin C."/>
            <person name="Boore J.L."/>
            <person name="Reppert S.M."/>
        </authorList>
    </citation>
    <scope>NUCLEOTIDE SEQUENCE [LARGE SCALE GENOMIC DNA]</scope>
    <source>
        <strain evidence="1">F-2</strain>
    </source>
</reference>